<dbReference type="AlphaFoldDB" id="A0A9K3M4Q5"/>
<feature type="compositionally biased region" description="Basic residues" evidence="1">
    <location>
        <begin position="84"/>
        <end position="93"/>
    </location>
</feature>
<dbReference type="OrthoDB" id="52822at2759"/>
<evidence type="ECO:0000313" key="3">
    <source>
        <dbReference type="EMBL" id="KAG7373026.1"/>
    </source>
</evidence>
<keyword evidence="4" id="KW-1185">Reference proteome</keyword>
<keyword evidence="2" id="KW-0732">Signal</keyword>
<dbReference type="InterPro" id="IPR001673">
    <property type="entry name" value="S_mold_repeat"/>
</dbReference>
<proteinExistence type="predicted"/>
<sequence length="382" mass="41390">MISYHAAATLSFLLGLIVALSTATTPSYIKKETTEDNVVLSYADALSALHHDETVFNEMDGGDDNGWRQLGADVVDSVACRGSKAPKGKKAPKGAKSCGKKSDCEEKEPPCGGSNCDDGNLCTIDFCHPIRDVCVNEPVICEDNESCDTTTGTCEINTEPPCGGSDCDDDNLCTRDFCDTITDVCVNEAIQCEENEACDVNSGTCQDIQTLVPCVAVIDEWDSRDYSVQWEQFRTEYPRRPFCLLVPNIIVDFLPPAFETDTLSPDGIDRTIVSLVNRDDGDAGLVSDWFNICGLGVYSSSSISFIGLFIDESGSMTLDTVRASYNKFISDLTNAGFTFQEVNNDFEEWVDPFLTTLAPPASGAAGAVARHKPLDDPFLGFP</sequence>
<protein>
    <submittedName>
        <fullName evidence="3">Dictyostelium Slime mold-like repeat protein</fullName>
    </submittedName>
</protein>
<reference evidence="3" key="2">
    <citation type="submission" date="2021-04" db="EMBL/GenBank/DDBJ databases">
        <authorList>
            <person name="Podell S."/>
        </authorList>
    </citation>
    <scope>NUCLEOTIDE SEQUENCE</scope>
    <source>
        <strain evidence="3">Hildebrandi</strain>
    </source>
</reference>
<dbReference type="Proteomes" id="UP000693970">
    <property type="component" value="Unassembled WGS sequence"/>
</dbReference>
<name>A0A9K3M4Q5_9STRA</name>
<feature type="chain" id="PRO_5039940285" evidence="2">
    <location>
        <begin position="24"/>
        <end position="382"/>
    </location>
</feature>
<dbReference type="Pfam" id="PF00526">
    <property type="entry name" value="Dicty_CTDC"/>
    <property type="match status" value="2"/>
</dbReference>
<evidence type="ECO:0000313" key="4">
    <source>
        <dbReference type="Proteomes" id="UP000693970"/>
    </source>
</evidence>
<dbReference type="EMBL" id="JAGRRH010000002">
    <property type="protein sequence ID" value="KAG7373026.1"/>
    <property type="molecule type" value="Genomic_DNA"/>
</dbReference>
<gene>
    <name evidence="3" type="ORF">IV203_033750</name>
</gene>
<feature type="signal peptide" evidence="2">
    <location>
        <begin position="1"/>
        <end position="23"/>
    </location>
</feature>
<feature type="region of interest" description="Disordered" evidence="1">
    <location>
        <begin position="83"/>
        <end position="107"/>
    </location>
</feature>
<organism evidence="3 4">
    <name type="scientific">Nitzschia inconspicua</name>
    <dbReference type="NCBI Taxonomy" id="303405"/>
    <lineage>
        <taxon>Eukaryota</taxon>
        <taxon>Sar</taxon>
        <taxon>Stramenopiles</taxon>
        <taxon>Ochrophyta</taxon>
        <taxon>Bacillariophyta</taxon>
        <taxon>Bacillariophyceae</taxon>
        <taxon>Bacillariophycidae</taxon>
        <taxon>Bacillariales</taxon>
        <taxon>Bacillariaceae</taxon>
        <taxon>Nitzschia</taxon>
    </lineage>
</organism>
<evidence type="ECO:0000256" key="1">
    <source>
        <dbReference type="SAM" id="MobiDB-lite"/>
    </source>
</evidence>
<comment type="caution">
    <text evidence="3">The sequence shown here is derived from an EMBL/GenBank/DDBJ whole genome shotgun (WGS) entry which is preliminary data.</text>
</comment>
<reference evidence="3" key="1">
    <citation type="journal article" date="2021" name="Sci. Rep.">
        <title>Diploid genomic architecture of Nitzschia inconspicua, an elite biomass production diatom.</title>
        <authorList>
            <person name="Oliver A."/>
            <person name="Podell S."/>
            <person name="Pinowska A."/>
            <person name="Traller J.C."/>
            <person name="Smith S.R."/>
            <person name="McClure R."/>
            <person name="Beliaev A."/>
            <person name="Bohutskyi P."/>
            <person name="Hill E.A."/>
            <person name="Rabines A."/>
            <person name="Zheng H."/>
            <person name="Allen L.Z."/>
            <person name="Kuo A."/>
            <person name="Grigoriev I.V."/>
            <person name="Allen A.E."/>
            <person name="Hazlebeck D."/>
            <person name="Allen E.E."/>
        </authorList>
    </citation>
    <scope>NUCLEOTIDE SEQUENCE</scope>
    <source>
        <strain evidence="3">Hildebrandi</strain>
    </source>
</reference>
<accession>A0A9K3M4Q5</accession>
<evidence type="ECO:0000256" key="2">
    <source>
        <dbReference type="SAM" id="SignalP"/>
    </source>
</evidence>